<dbReference type="AlphaFoldDB" id="A0A6C2UWB0"/>
<dbReference type="EMBL" id="CAAHFH010000003">
    <property type="protein sequence ID" value="VGO23126.1"/>
    <property type="molecule type" value="Genomic_DNA"/>
</dbReference>
<dbReference type="InterPro" id="IPR052701">
    <property type="entry name" value="GAG_Ulvan_Degrading_Sulfatases"/>
</dbReference>
<feature type="chain" id="PRO_5028877158" evidence="1">
    <location>
        <begin position="32"/>
        <end position="512"/>
    </location>
</feature>
<dbReference type="RefSeq" id="WP_222846469.1">
    <property type="nucleotide sequence ID" value="NZ_CAAHFH010000003.1"/>
</dbReference>
<dbReference type="Proteomes" id="UP000346198">
    <property type="component" value="Unassembled WGS sequence"/>
</dbReference>
<protein>
    <submittedName>
        <fullName evidence="3">Choline-sulfatase</fullName>
    </submittedName>
</protein>
<dbReference type="PANTHER" id="PTHR43751:SF1">
    <property type="entry name" value="SULFATASE ATSG-RELATED"/>
    <property type="match status" value="1"/>
</dbReference>
<dbReference type="Pfam" id="PF00884">
    <property type="entry name" value="Sulfatase"/>
    <property type="match status" value="1"/>
</dbReference>
<organism evidence="3 4">
    <name type="scientific">Pontiella sulfatireligans</name>
    <dbReference type="NCBI Taxonomy" id="2750658"/>
    <lineage>
        <taxon>Bacteria</taxon>
        <taxon>Pseudomonadati</taxon>
        <taxon>Kiritimatiellota</taxon>
        <taxon>Kiritimatiellia</taxon>
        <taxon>Kiritimatiellales</taxon>
        <taxon>Pontiellaceae</taxon>
        <taxon>Pontiella</taxon>
    </lineage>
</organism>
<evidence type="ECO:0000256" key="1">
    <source>
        <dbReference type="SAM" id="SignalP"/>
    </source>
</evidence>
<evidence type="ECO:0000313" key="4">
    <source>
        <dbReference type="Proteomes" id="UP000346198"/>
    </source>
</evidence>
<feature type="domain" description="Sulfatase N-terminal" evidence="2">
    <location>
        <begin position="45"/>
        <end position="328"/>
    </location>
</feature>
<dbReference type="CDD" id="cd16027">
    <property type="entry name" value="SGSH"/>
    <property type="match status" value="1"/>
</dbReference>
<feature type="signal peptide" evidence="1">
    <location>
        <begin position="1"/>
        <end position="31"/>
    </location>
</feature>
<dbReference type="InterPro" id="IPR017850">
    <property type="entry name" value="Alkaline_phosphatase_core_sf"/>
</dbReference>
<evidence type="ECO:0000259" key="2">
    <source>
        <dbReference type="Pfam" id="PF00884"/>
    </source>
</evidence>
<evidence type="ECO:0000313" key="3">
    <source>
        <dbReference type="EMBL" id="VGO23126.1"/>
    </source>
</evidence>
<dbReference type="Gene3D" id="3.40.720.10">
    <property type="entry name" value="Alkaline Phosphatase, subunit A"/>
    <property type="match status" value="1"/>
</dbReference>
<dbReference type="SUPFAM" id="SSF53649">
    <property type="entry name" value="Alkaline phosphatase-like"/>
    <property type="match status" value="1"/>
</dbReference>
<accession>A0A6C2UWB0</accession>
<reference evidence="3 4" key="1">
    <citation type="submission" date="2019-04" db="EMBL/GenBank/DDBJ databases">
        <authorList>
            <person name="Van Vliet M D."/>
        </authorList>
    </citation>
    <scope>NUCLEOTIDE SEQUENCE [LARGE SCALE GENOMIC DNA]</scope>
    <source>
        <strain evidence="3 4">F21</strain>
    </source>
</reference>
<dbReference type="InterPro" id="IPR000917">
    <property type="entry name" value="Sulfatase_N"/>
</dbReference>
<name>A0A6C2UWB0_9BACT</name>
<keyword evidence="1" id="KW-0732">Signal</keyword>
<keyword evidence="4" id="KW-1185">Reference proteome</keyword>
<sequence length="512" mass="57287">MTKRKNNNVWNIKRVLIAVAGMLALASWAVAAGKPIEAKAAASRPNILFVIADDASARSFGAYGGTTVETPAFDRLAKEGVRFTNAYNCNPKCAPARACLVTGKYSWQLKEACNHWPDFPAEFKFYPHLLMEAGYHAGLTGKGWGPGSYATEHNPAGPSFDKIKLKPPFKGIKTIDYAANFAAFLDGKPAGEPFCFWLGTYEPHRGYEKDSWKKEGMKLEDAIVPPFFPDNDTVRGDLLDYALEVQWFDRHLGLAVEALEERGLLDNTLIIATSDHGMPFPRIKGQLYDEGFHVPMIAYWKGVIQPGRVVKDFVNFPDVAPTFMEVAGEAAHPQMTGKSFLDVLQSPRSGQIDPARTYALLGKERHDTGRASEDGTDLAYPVRAIRTKEFLYVHNIKPDLWPTGNPEYGLRNCDGSPTKSYLTGLAPSDADYRYYEMCFGKRPEEELYQIEKDPDCINNLAANPEYAAAKTRLRAQMEQDLTDQKDPRTLGQGDIFDQYPYMGKQFNYNQKK</sequence>
<dbReference type="PANTHER" id="PTHR43751">
    <property type="entry name" value="SULFATASE"/>
    <property type="match status" value="1"/>
</dbReference>
<gene>
    <name evidence="3" type="primary">betC_70</name>
    <name evidence="3" type="ORF">SCARR_05229</name>
</gene>
<proteinExistence type="predicted"/>